<dbReference type="AlphaFoldDB" id="A0AAD4MX75"/>
<keyword evidence="3" id="KW-1185">Reference proteome</keyword>
<evidence type="ECO:0000313" key="3">
    <source>
        <dbReference type="Proteomes" id="UP001201812"/>
    </source>
</evidence>
<gene>
    <name evidence="2" type="ORF">DdX_14222</name>
</gene>
<sequence length="300" mass="34363">MAREYLTYLSLAENCLVLLCITSTTVALTVLFYRLFFKPHLLVTRTFSKPMLIFLSHHLLNSVFGFFYHFYLVIWWRADWSTYSPYILFWSGFWVGNYWAMNPVAVFFLTVDRCLAIVLINKYGNRTKSIVLMLEWITLAGLYIFSTYIYFLDLPLDLSAVSVSNCQSFPCLTIKFRSVPQLAIKMSFGWLNILASALFFYLIKNASYNISNRVVVVSVVFECAFNTIPGCLSFLFTMVTGDTLANYLGPIGSTLLVVDAACNSLMLLRIFTVKNVRSKDNTVRTTPHNITGKHPPNRTY</sequence>
<name>A0AAD4MX75_9BILA</name>
<feature type="transmembrane region" description="Helical" evidence="1">
    <location>
        <begin position="16"/>
        <end position="37"/>
    </location>
</feature>
<feature type="transmembrane region" description="Helical" evidence="1">
    <location>
        <begin position="182"/>
        <end position="203"/>
    </location>
</feature>
<feature type="transmembrane region" description="Helical" evidence="1">
    <location>
        <begin position="132"/>
        <end position="151"/>
    </location>
</feature>
<feature type="transmembrane region" description="Helical" evidence="1">
    <location>
        <begin position="215"/>
        <end position="239"/>
    </location>
</feature>
<protein>
    <submittedName>
        <fullName evidence="2">Uncharacterized protein</fullName>
    </submittedName>
</protein>
<feature type="transmembrane region" description="Helical" evidence="1">
    <location>
        <begin position="58"/>
        <end position="78"/>
    </location>
</feature>
<evidence type="ECO:0000256" key="1">
    <source>
        <dbReference type="SAM" id="Phobius"/>
    </source>
</evidence>
<proteinExistence type="predicted"/>
<feature type="transmembrane region" description="Helical" evidence="1">
    <location>
        <begin position="251"/>
        <end position="271"/>
    </location>
</feature>
<organism evidence="2 3">
    <name type="scientific">Ditylenchus destructor</name>
    <dbReference type="NCBI Taxonomy" id="166010"/>
    <lineage>
        <taxon>Eukaryota</taxon>
        <taxon>Metazoa</taxon>
        <taxon>Ecdysozoa</taxon>
        <taxon>Nematoda</taxon>
        <taxon>Chromadorea</taxon>
        <taxon>Rhabditida</taxon>
        <taxon>Tylenchina</taxon>
        <taxon>Tylenchomorpha</taxon>
        <taxon>Sphaerularioidea</taxon>
        <taxon>Anguinidae</taxon>
        <taxon>Anguininae</taxon>
        <taxon>Ditylenchus</taxon>
    </lineage>
</organism>
<dbReference type="Proteomes" id="UP001201812">
    <property type="component" value="Unassembled WGS sequence"/>
</dbReference>
<comment type="caution">
    <text evidence="2">The sequence shown here is derived from an EMBL/GenBank/DDBJ whole genome shotgun (WGS) entry which is preliminary data.</text>
</comment>
<keyword evidence="1" id="KW-1133">Transmembrane helix</keyword>
<dbReference type="EMBL" id="JAKKPZ010000067">
    <property type="protein sequence ID" value="KAI1704462.1"/>
    <property type="molecule type" value="Genomic_DNA"/>
</dbReference>
<feature type="transmembrane region" description="Helical" evidence="1">
    <location>
        <begin position="98"/>
        <end position="120"/>
    </location>
</feature>
<evidence type="ECO:0000313" key="2">
    <source>
        <dbReference type="EMBL" id="KAI1704462.1"/>
    </source>
</evidence>
<keyword evidence="1" id="KW-0812">Transmembrane</keyword>
<reference evidence="2" key="1">
    <citation type="submission" date="2022-01" db="EMBL/GenBank/DDBJ databases">
        <title>Genome Sequence Resource for Two Populations of Ditylenchus destructor, the Migratory Endoparasitic Phytonematode.</title>
        <authorList>
            <person name="Zhang H."/>
            <person name="Lin R."/>
            <person name="Xie B."/>
        </authorList>
    </citation>
    <scope>NUCLEOTIDE SEQUENCE</scope>
    <source>
        <strain evidence="2">BazhouSP</strain>
    </source>
</reference>
<keyword evidence="1" id="KW-0472">Membrane</keyword>
<accession>A0AAD4MX75</accession>